<dbReference type="GO" id="GO:0016491">
    <property type="term" value="F:oxidoreductase activity"/>
    <property type="evidence" value="ECO:0007669"/>
    <property type="project" value="UniProtKB-KW"/>
</dbReference>
<dbReference type="PANTHER" id="PTHR28071:SF1">
    <property type="entry name" value="REDOX PROTEIN FMP46, MITOCHONDRIAL-RELATED"/>
    <property type="match status" value="1"/>
</dbReference>
<evidence type="ECO:0000256" key="1">
    <source>
        <dbReference type="ARBA" id="ARBA00002963"/>
    </source>
</evidence>
<dbReference type="Gene3D" id="3.40.30.10">
    <property type="entry name" value="Glutaredoxin"/>
    <property type="match status" value="1"/>
</dbReference>
<dbReference type="AlphaFoldDB" id="A0A292Q569"/>
<evidence type="ECO:0000256" key="5">
    <source>
        <dbReference type="ARBA" id="ARBA00023002"/>
    </source>
</evidence>
<accession>A0A292Q569</accession>
<evidence type="ECO:0000256" key="2">
    <source>
        <dbReference type="ARBA" id="ARBA00004173"/>
    </source>
</evidence>
<dbReference type="InterPro" id="IPR036249">
    <property type="entry name" value="Thioredoxin-like_sf"/>
</dbReference>
<reference evidence="7" key="1">
    <citation type="submission" date="2015-10" db="EMBL/GenBank/DDBJ databases">
        <authorList>
            <person name="Regsiter A."/>
            <person name="william w."/>
        </authorList>
    </citation>
    <scope>NUCLEOTIDE SEQUENCE</scope>
    <source>
        <strain evidence="7">Montdore</strain>
    </source>
</reference>
<comment type="similarity">
    <text evidence="3">Belongs to the FMP46 family.</text>
</comment>
<dbReference type="EMBL" id="LN890966">
    <property type="protein sequence ID" value="CUS13860.1"/>
    <property type="molecule type" value="Genomic_DNA"/>
</dbReference>
<dbReference type="SUPFAM" id="SSF52833">
    <property type="entry name" value="Thioredoxin-like"/>
    <property type="match status" value="1"/>
</dbReference>
<dbReference type="InterPro" id="IPR012882">
    <property type="entry name" value="Fmp46"/>
</dbReference>
<dbReference type="Pfam" id="PF07955">
    <property type="entry name" value="DUF1687"/>
    <property type="match status" value="1"/>
</dbReference>
<evidence type="ECO:0008006" key="9">
    <source>
        <dbReference type="Google" id="ProtNLM"/>
    </source>
</evidence>
<keyword evidence="8" id="KW-1185">Reference proteome</keyword>
<evidence type="ECO:0000313" key="7">
    <source>
        <dbReference type="EMBL" id="CUS13860.1"/>
    </source>
</evidence>
<organism evidence="7 8">
    <name type="scientific">Tuber aestivum</name>
    <name type="common">summer truffle</name>
    <dbReference type="NCBI Taxonomy" id="59557"/>
    <lineage>
        <taxon>Eukaryota</taxon>
        <taxon>Fungi</taxon>
        <taxon>Dikarya</taxon>
        <taxon>Ascomycota</taxon>
        <taxon>Pezizomycotina</taxon>
        <taxon>Pezizomycetes</taxon>
        <taxon>Pezizales</taxon>
        <taxon>Tuberaceae</taxon>
        <taxon>Tuber</taxon>
    </lineage>
</organism>
<dbReference type="GO" id="GO:0005739">
    <property type="term" value="C:mitochondrion"/>
    <property type="evidence" value="ECO:0007669"/>
    <property type="project" value="UniProtKB-SubCell"/>
</dbReference>
<comment type="subcellular location">
    <subcellularLocation>
        <location evidence="2">Mitochondrion</location>
    </subcellularLocation>
</comment>
<name>A0A292Q569_9PEZI</name>
<comment type="function">
    <text evidence="1">Putative mitochondrial redox protein which could be involved in the reduction of small toxic molecules.</text>
</comment>
<evidence type="ECO:0000256" key="3">
    <source>
        <dbReference type="ARBA" id="ARBA00009734"/>
    </source>
</evidence>
<evidence type="ECO:0000256" key="4">
    <source>
        <dbReference type="ARBA" id="ARBA00022946"/>
    </source>
</evidence>
<dbReference type="PANTHER" id="PTHR28071">
    <property type="entry name" value="REDOX PROTEIN FMP46, MITOCHONDRIAL-RELATED"/>
    <property type="match status" value="1"/>
</dbReference>
<evidence type="ECO:0000313" key="8">
    <source>
        <dbReference type="Proteomes" id="UP001412239"/>
    </source>
</evidence>
<keyword evidence="4" id="KW-0809">Transit peptide</keyword>
<sequence>MFRFHKTLDVLTLFHAPASTASKRILETLRSSPTAHKKSFELDVVEAPTVPTPTQLSSILDFIGKNRVAEVVPGARSEGDAVRMLSGGEAGRMVRPLLVDWNNGRAVVGGDEGAVLRLLETLPGN</sequence>
<proteinExistence type="inferred from homology"/>
<keyword evidence="6" id="KW-0496">Mitochondrion</keyword>
<keyword evidence="5" id="KW-0560">Oxidoreductase</keyword>
<protein>
    <recommendedName>
        <fullName evidence="9">Thioredoxin-like protein</fullName>
    </recommendedName>
</protein>
<evidence type="ECO:0000256" key="6">
    <source>
        <dbReference type="ARBA" id="ARBA00023128"/>
    </source>
</evidence>
<gene>
    <name evidence="7" type="ORF">GSTUAT00002071001</name>
</gene>
<dbReference type="Proteomes" id="UP001412239">
    <property type="component" value="Unassembled WGS sequence"/>
</dbReference>